<proteinExistence type="inferred from homology"/>
<dbReference type="InterPro" id="IPR002151">
    <property type="entry name" value="Kinesin_light"/>
</dbReference>
<dbReference type="PROSITE" id="PS50005">
    <property type="entry name" value="TPR"/>
    <property type="match status" value="2"/>
</dbReference>
<evidence type="ECO:0000256" key="7">
    <source>
        <dbReference type="ARBA" id="ARBA00023054"/>
    </source>
</evidence>
<dbReference type="PANTHER" id="PTHR45783">
    <property type="entry name" value="KINESIN LIGHT CHAIN"/>
    <property type="match status" value="1"/>
</dbReference>
<gene>
    <name evidence="12" type="ORF">Esi_0039_0099</name>
</gene>
<name>D7FZZ7_ECTSI</name>
<dbReference type="AlphaFoldDB" id="D7FZZ7"/>
<keyword evidence="5" id="KW-0677">Repeat</keyword>
<comment type="subcellular location">
    <subcellularLocation>
        <location evidence="1">Cytoplasm</location>
        <location evidence="1">Cytoskeleton</location>
    </subcellularLocation>
</comment>
<dbReference type="InterPro" id="IPR019734">
    <property type="entry name" value="TPR_rpt"/>
</dbReference>
<comment type="similarity">
    <text evidence="2">Belongs to the kinesin light chain family.</text>
</comment>
<dbReference type="EMBL" id="FN648586">
    <property type="protein sequence ID" value="CBJ48622.1"/>
    <property type="molecule type" value="Genomic_DNA"/>
</dbReference>
<sequence>MILPNGPIVAERSRIGSRVLTVSSWPRHCPHHSPPLLFLCIALSVDCFAAKKPVLKTLTAIREKVKTVISNREDLAALGERCAYITACVIVKFRKGFSEFDVAPLEDCIRAAGALVEHCGRRGKLLRVVKASSDRGEIAALNARIRALESDMGLAGITVVGRKIDDLKTIVEKMANKQAASQEQLLENQGKILEHIGQPSKTPAKLANVPKGTPARKSWHVKRRYVMDAVFEGLASDGGPRLVGLVGDSGSGKTTAASETVRSTEVQEAFSDGIVWLSVNDGAKERLSSLMLQLARVVYEDIGCSVGRRPTSSDDCAAYIRQRMKKGTGGKKLKCLVVADNVWEKEVISKLLETGMWVLLSTRNKALVTEAHGEVVGVDELSEADAMSVLRRAAELPPQGKMPSDAVDLIELCGRVAMDLAFVGRWSTVRGRQDRTAWSDAASKVREEMGKVGSGAASDKLAETRDARRKAILSAGFEDLAIGSDDERVQRLYLSLAVFPDGHAFTVRDAAVLLYDRNPSAEDEASVAGVVDTLERWTVLRSAEGAYRMHDAHSIFARETLMDHGYVRRPAVTRWVSSISCLEALRSSDPYVLKGLWLAVEGVGGDGWRKSRAYSAALVGMDQLDSALGRQNIIALARLQEAHEDWEGASTTWRRLLEIEKKQLGADHYYVLKSYRSLASCAEQLGHVGEAADWRGKEVEALPLALARVQSQADGLDGANGLASVASTMLKFKPGDRAQAEVLLRRSLEIQEAALGQEDIAVADTLYQLGICLREAGRLEEAEELLRRSLAIKEARLGREDVRVATTLHSLGMCLRMADQLAGAEAILRRGLTIKEAKLGRSDFEVARTLYELGVCVRLEAGRLDEADKVLRRCLDIVKGKLGHDSEEPPCTPYTLVPCPREADRLGHAEQKLRRCLATEEAQLSREDVGVARTLYNLGTCLRAAGRLGEGEEVLRCCVEIKEEKLGPDHVHVAYTLHELAACLRGAGRLQEAEGLLIRCLDIMEAALGRQDLRVSNALYELGVWVRQAGRLAEAEKLLRRCLTIEEAKLGQQDTKVVSNTLYSLGVCLEQAGRLEEAEEVFRRSLAIEDAHDSVAVAQHGNQ</sequence>
<dbReference type="Proteomes" id="UP000002630">
    <property type="component" value="Linkage Group LG21"/>
</dbReference>
<dbReference type="GO" id="GO:0007018">
    <property type="term" value="P:microtubule-based movement"/>
    <property type="evidence" value="ECO:0007669"/>
    <property type="project" value="TreeGrafter"/>
</dbReference>
<keyword evidence="6 10" id="KW-0802">TPR repeat</keyword>
<dbReference type="GO" id="GO:0005874">
    <property type="term" value="C:microtubule"/>
    <property type="evidence" value="ECO:0007669"/>
    <property type="project" value="UniProtKB-KW"/>
</dbReference>
<dbReference type="Pfam" id="PF13176">
    <property type="entry name" value="TPR_7"/>
    <property type="match status" value="1"/>
</dbReference>
<dbReference type="CDD" id="cd21037">
    <property type="entry name" value="MLKL_NTD"/>
    <property type="match status" value="1"/>
</dbReference>
<dbReference type="eggNOG" id="KOG1840">
    <property type="taxonomic scope" value="Eukaryota"/>
</dbReference>
<evidence type="ECO:0000313" key="13">
    <source>
        <dbReference type="Proteomes" id="UP000002630"/>
    </source>
</evidence>
<dbReference type="GO" id="GO:0043531">
    <property type="term" value="F:ADP binding"/>
    <property type="evidence" value="ECO:0007669"/>
    <property type="project" value="InterPro"/>
</dbReference>
<evidence type="ECO:0000313" key="12">
    <source>
        <dbReference type="EMBL" id="CBJ48622.1"/>
    </source>
</evidence>
<dbReference type="InParanoid" id="D7FZZ7"/>
<dbReference type="Gene3D" id="3.40.50.300">
    <property type="entry name" value="P-loop containing nucleotide triphosphate hydrolases"/>
    <property type="match status" value="1"/>
</dbReference>
<evidence type="ECO:0000256" key="4">
    <source>
        <dbReference type="ARBA" id="ARBA00022701"/>
    </source>
</evidence>
<feature type="repeat" description="TPR" evidence="10">
    <location>
        <begin position="763"/>
        <end position="796"/>
    </location>
</feature>
<keyword evidence="4" id="KW-0493">Microtubule</keyword>
<keyword evidence="13" id="KW-1185">Reference proteome</keyword>
<feature type="repeat" description="TPR" evidence="10">
    <location>
        <begin position="1059"/>
        <end position="1092"/>
    </location>
</feature>
<keyword evidence="3" id="KW-0963">Cytoplasm</keyword>
<dbReference type="SMART" id="SM00028">
    <property type="entry name" value="TPR"/>
    <property type="match status" value="7"/>
</dbReference>
<evidence type="ECO:0000256" key="10">
    <source>
        <dbReference type="PROSITE-ProRule" id="PRU00339"/>
    </source>
</evidence>
<keyword evidence="9" id="KW-0206">Cytoskeleton</keyword>
<dbReference type="InterPro" id="IPR011990">
    <property type="entry name" value="TPR-like_helical_dom_sf"/>
</dbReference>
<organism evidence="12 13">
    <name type="scientific">Ectocarpus siliculosus</name>
    <name type="common">Brown alga</name>
    <name type="synonym">Conferva siliculosa</name>
    <dbReference type="NCBI Taxonomy" id="2880"/>
    <lineage>
        <taxon>Eukaryota</taxon>
        <taxon>Sar</taxon>
        <taxon>Stramenopiles</taxon>
        <taxon>Ochrophyta</taxon>
        <taxon>PX clade</taxon>
        <taxon>Phaeophyceae</taxon>
        <taxon>Ectocarpales</taxon>
        <taxon>Ectocarpaceae</taxon>
        <taxon>Ectocarpus</taxon>
    </lineage>
</organism>
<evidence type="ECO:0000256" key="2">
    <source>
        <dbReference type="ARBA" id="ARBA00009622"/>
    </source>
</evidence>
<dbReference type="Gene3D" id="1.25.40.10">
    <property type="entry name" value="Tetratricopeptide repeat domain"/>
    <property type="match status" value="3"/>
</dbReference>
<evidence type="ECO:0000259" key="11">
    <source>
        <dbReference type="Pfam" id="PF00931"/>
    </source>
</evidence>
<evidence type="ECO:0000256" key="1">
    <source>
        <dbReference type="ARBA" id="ARBA00004245"/>
    </source>
</evidence>
<evidence type="ECO:0000256" key="8">
    <source>
        <dbReference type="ARBA" id="ARBA00023175"/>
    </source>
</evidence>
<dbReference type="Pfam" id="PF00931">
    <property type="entry name" value="NB-ARC"/>
    <property type="match status" value="1"/>
</dbReference>
<feature type="domain" description="NB-ARC" evidence="11">
    <location>
        <begin position="225"/>
        <end position="389"/>
    </location>
</feature>
<dbReference type="SUPFAM" id="SSF52540">
    <property type="entry name" value="P-loop containing nucleoside triphosphate hydrolases"/>
    <property type="match status" value="1"/>
</dbReference>
<dbReference type="InterPro" id="IPR002182">
    <property type="entry name" value="NB-ARC"/>
</dbReference>
<dbReference type="OrthoDB" id="38877at2759"/>
<evidence type="ECO:0000256" key="9">
    <source>
        <dbReference type="ARBA" id="ARBA00023212"/>
    </source>
</evidence>
<dbReference type="Pfam" id="PF13374">
    <property type="entry name" value="TPR_10"/>
    <property type="match status" value="1"/>
</dbReference>
<dbReference type="SUPFAM" id="SSF48452">
    <property type="entry name" value="TPR-like"/>
    <property type="match status" value="2"/>
</dbReference>
<evidence type="ECO:0000256" key="6">
    <source>
        <dbReference type="ARBA" id="ARBA00022803"/>
    </source>
</evidence>
<keyword evidence="8" id="KW-0505">Motor protein</keyword>
<reference evidence="12 13" key="1">
    <citation type="journal article" date="2010" name="Nature">
        <title>The Ectocarpus genome and the independent evolution of multicellularity in brown algae.</title>
        <authorList>
            <person name="Cock J.M."/>
            <person name="Sterck L."/>
            <person name="Rouze P."/>
            <person name="Scornet D."/>
            <person name="Allen A.E."/>
            <person name="Amoutzias G."/>
            <person name="Anthouard V."/>
            <person name="Artiguenave F."/>
            <person name="Aury J.M."/>
            <person name="Badger J.H."/>
            <person name="Beszteri B."/>
            <person name="Billiau K."/>
            <person name="Bonnet E."/>
            <person name="Bothwell J.H."/>
            <person name="Bowler C."/>
            <person name="Boyen C."/>
            <person name="Brownlee C."/>
            <person name="Carrano C.J."/>
            <person name="Charrier B."/>
            <person name="Cho G.Y."/>
            <person name="Coelho S.M."/>
            <person name="Collen J."/>
            <person name="Corre E."/>
            <person name="Da Silva C."/>
            <person name="Delage L."/>
            <person name="Delaroque N."/>
            <person name="Dittami S.M."/>
            <person name="Doulbeau S."/>
            <person name="Elias M."/>
            <person name="Farnham G."/>
            <person name="Gachon C.M."/>
            <person name="Gschloessl B."/>
            <person name="Heesch S."/>
            <person name="Jabbari K."/>
            <person name="Jubin C."/>
            <person name="Kawai H."/>
            <person name="Kimura K."/>
            <person name="Kloareg B."/>
            <person name="Kupper F.C."/>
            <person name="Lang D."/>
            <person name="Le Bail A."/>
            <person name="Leblanc C."/>
            <person name="Lerouge P."/>
            <person name="Lohr M."/>
            <person name="Lopez P.J."/>
            <person name="Martens C."/>
            <person name="Maumus F."/>
            <person name="Michel G."/>
            <person name="Miranda-Saavedra D."/>
            <person name="Morales J."/>
            <person name="Moreau H."/>
            <person name="Motomura T."/>
            <person name="Nagasato C."/>
            <person name="Napoli C.A."/>
            <person name="Nelson D.R."/>
            <person name="Nyvall-Collen P."/>
            <person name="Peters A.F."/>
            <person name="Pommier C."/>
            <person name="Potin P."/>
            <person name="Poulain J."/>
            <person name="Quesneville H."/>
            <person name="Read B."/>
            <person name="Rensing S.A."/>
            <person name="Ritter A."/>
            <person name="Rousvoal S."/>
            <person name="Samanta M."/>
            <person name="Samson G."/>
            <person name="Schroeder D.C."/>
            <person name="Segurens B."/>
            <person name="Strittmatter M."/>
            <person name="Tonon T."/>
            <person name="Tregear J.W."/>
            <person name="Valentin K."/>
            <person name="von Dassow P."/>
            <person name="Yamagishi T."/>
            <person name="Van de Peer Y."/>
            <person name="Wincker P."/>
        </authorList>
    </citation>
    <scope>NUCLEOTIDE SEQUENCE [LARGE SCALE GENOMIC DNA]</scope>
    <source>
        <strain evidence="13">Ec32 / CCAP1310/4</strain>
    </source>
</reference>
<accession>D7FZZ7</accession>
<dbReference type="GO" id="GO:0005737">
    <property type="term" value="C:cytoplasm"/>
    <property type="evidence" value="ECO:0007669"/>
    <property type="project" value="TreeGrafter"/>
</dbReference>
<dbReference type="EMBL" id="FN649746">
    <property type="protein sequence ID" value="CBJ48622.1"/>
    <property type="molecule type" value="Genomic_DNA"/>
</dbReference>
<dbReference type="InterPro" id="IPR027417">
    <property type="entry name" value="P-loop_NTPase"/>
</dbReference>
<evidence type="ECO:0000256" key="5">
    <source>
        <dbReference type="ARBA" id="ARBA00022737"/>
    </source>
</evidence>
<dbReference type="Pfam" id="PF13424">
    <property type="entry name" value="TPR_12"/>
    <property type="match status" value="3"/>
</dbReference>
<dbReference type="GO" id="GO:0005871">
    <property type="term" value="C:kinesin complex"/>
    <property type="evidence" value="ECO:0007669"/>
    <property type="project" value="InterPro"/>
</dbReference>
<dbReference type="GO" id="GO:0019894">
    <property type="term" value="F:kinesin binding"/>
    <property type="evidence" value="ECO:0007669"/>
    <property type="project" value="TreeGrafter"/>
</dbReference>
<dbReference type="STRING" id="2880.D7FZZ7"/>
<dbReference type="PANTHER" id="PTHR45783:SF3">
    <property type="entry name" value="KINESIN LIGHT CHAIN"/>
    <property type="match status" value="1"/>
</dbReference>
<protein>
    <submittedName>
        <fullName evidence="12">NB-ARC and TPR repeat-containing protein</fullName>
    </submittedName>
</protein>
<evidence type="ECO:0000256" key="3">
    <source>
        <dbReference type="ARBA" id="ARBA00022490"/>
    </source>
</evidence>
<dbReference type="InterPro" id="IPR059179">
    <property type="entry name" value="MLKL-like_MCAfunc"/>
</dbReference>
<keyword evidence="7" id="KW-0175">Coiled coil</keyword>